<sequence>MLPTQASSAHKRVRTLSPRPGSEVQESEPDGAGTTSADFDPLKAALASPETASAVTLLETVKTLNDAEITVPCEPVALQSLAQYVYDKNVLRFGKSLDLSPHCYLQLFAVADMFELDALKARLLVTLRTLASRDESFVLKHILTSAVYLHVDVEEIFYGSLLDRLHVFKAHSEFSAFWEELLLLDAATGANLKHRLLHGLCDGAAALSRQLKATHEQAEHPGMNASEDLEEYDALGAALESASSVSSLHLIGSIKLLRRAQWPAPDVRLLPLLGKGDKRRETVLVHSAVLKAFEHFRVSMSSGFLETVTTQGASDAQSAEAASKLVEVTIECEPVALRALARFFYDRDVEQFSGTDDTMPSHCLLQLYAVTDMLELADLKTKIVQVLKERVAVDDDFVLRNVLTSDVWLYQDLVPLFHNALFSVSRL</sequence>
<gene>
    <name evidence="2" type="ORF">FA09DRAFT_337117</name>
</gene>
<name>A0A316ZD31_9BASI</name>
<dbReference type="GeneID" id="37271513"/>
<organism evidence="2 3">
    <name type="scientific">Tilletiopsis washingtonensis</name>
    <dbReference type="NCBI Taxonomy" id="58919"/>
    <lineage>
        <taxon>Eukaryota</taxon>
        <taxon>Fungi</taxon>
        <taxon>Dikarya</taxon>
        <taxon>Basidiomycota</taxon>
        <taxon>Ustilaginomycotina</taxon>
        <taxon>Exobasidiomycetes</taxon>
        <taxon>Entylomatales</taxon>
        <taxon>Entylomatales incertae sedis</taxon>
        <taxon>Tilletiopsis</taxon>
    </lineage>
</organism>
<dbReference type="Proteomes" id="UP000245946">
    <property type="component" value="Unassembled WGS sequence"/>
</dbReference>
<evidence type="ECO:0008006" key="4">
    <source>
        <dbReference type="Google" id="ProtNLM"/>
    </source>
</evidence>
<dbReference type="RefSeq" id="XP_025599879.1">
    <property type="nucleotide sequence ID" value="XM_025743969.1"/>
</dbReference>
<evidence type="ECO:0000313" key="3">
    <source>
        <dbReference type="Proteomes" id="UP000245946"/>
    </source>
</evidence>
<evidence type="ECO:0000256" key="1">
    <source>
        <dbReference type="SAM" id="MobiDB-lite"/>
    </source>
</evidence>
<dbReference type="Gene3D" id="3.30.710.10">
    <property type="entry name" value="Potassium Channel Kv1.1, Chain A"/>
    <property type="match status" value="1"/>
</dbReference>
<proteinExistence type="predicted"/>
<protein>
    <recommendedName>
        <fullName evidence="4">BTB domain-containing protein</fullName>
    </recommendedName>
</protein>
<reference evidence="2 3" key="1">
    <citation type="journal article" date="2018" name="Mol. Biol. Evol.">
        <title>Broad Genomic Sampling Reveals a Smut Pathogenic Ancestry of the Fungal Clade Ustilaginomycotina.</title>
        <authorList>
            <person name="Kijpornyongpan T."/>
            <person name="Mondo S.J."/>
            <person name="Barry K."/>
            <person name="Sandor L."/>
            <person name="Lee J."/>
            <person name="Lipzen A."/>
            <person name="Pangilinan J."/>
            <person name="LaButti K."/>
            <person name="Hainaut M."/>
            <person name="Henrissat B."/>
            <person name="Grigoriev I.V."/>
            <person name="Spatafora J.W."/>
            <person name="Aime M.C."/>
        </authorList>
    </citation>
    <scope>NUCLEOTIDE SEQUENCE [LARGE SCALE GENOMIC DNA]</scope>
    <source>
        <strain evidence="2 3">MCA 4186</strain>
    </source>
</reference>
<keyword evidence="3" id="KW-1185">Reference proteome</keyword>
<dbReference type="InterPro" id="IPR011333">
    <property type="entry name" value="SKP1/BTB/POZ_sf"/>
</dbReference>
<accession>A0A316ZD31</accession>
<dbReference type="EMBL" id="KZ819287">
    <property type="protein sequence ID" value="PWN99600.1"/>
    <property type="molecule type" value="Genomic_DNA"/>
</dbReference>
<evidence type="ECO:0000313" key="2">
    <source>
        <dbReference type="EMBL" id="PWN99600.1"/>
    </source>
</evidence>
<feature type="region of interest" description="Disordered" evidence="1">
    <location>
        <begin position="1"/>
        <end position="38"/>
    </location>
</feature>
<dbReference type="AlphaFoldDB" id="A0A316ZD31"/>